<reference evidence="1" key="2">
    <citation type="journal article" date="2020" name="mSystems">
        <title>Genome- and Community-Level Interaction Insights into Carbon Utilization and Element Cycling Functions of Hydrothermarchaeota in Hydrothermal Sediment.</title>
        <authorList>
            <person name="Zhou Z."/>
            <person name="Liu Y."/>
            <person name="Xu W."/>
            <person name="Pan J."/>
            <person name="Luo Z.H."/>
            <person name="Li M."/>
        </authorList>
    </citation>
    <scope>NUCLEOTIDE SEQUENCE [LARGE SCALE GENOMIC DNA]</scope>
    <source>
        <strain evidence="1">SpSt-1261</strain>
    </source>
</reference>
<proteinExistence type="predicted"/>
<evidence type="ECO:0000313" key="1">
    <source>
        <dbReference type="EMBL" id="HEW63998.1"/>
    </source>
</evidence>
<dbReference type="GO" id="GO:0005840">
    <property type="term" value="C:ribosome"/>
    <property type="evidence" value="ECO:0007669"/>
    <property type="project" value="UniProtKB-KW"/>
</dbReference>
<dbReference type="RefSeq" id="WP_014557909.1">
    <property type="nucleotide sequence ID" value="NZ_DSFH01000044.1"/>
</dbReference>
<dbReference type="OMA" id="IPELEVW"/>
<dbReference type="Proteomes" id="UP000652307">
    <property type="component" value="Unassembled WGS sequence"/>
</dbReference>
<sequence>MSEEENKEASEQKVEKKDIKSLVAIIPPAGALKPTQKKISEKRIRVRYSSTKPEHITINPKLASELGIKDKAYIVIAGKKRFLFNVILDENVPENEVYANNEFMKENGVSDNSIATIRSL</sequence>
<keyword evidence="3" id="KW-0687">Ribonucleoprotein</keyword>
<evidence type="ECO:0000313" key="2">
    <source>
        <dbReference type="EMBL" id="MBE9391319.1"/>
    </source>
</evidence>
<gene>
    <name evidence="3" type="ORF">C0188_03185</name>
    <name evidence="1" type="ORF">ENO39_02945</name>
    <name evidence="2" type="ORF">IOK49_04435</name>
</gene>
<comment type="caution">
    <text evidence="3">The sequence shown here is derived from an EMBL/GenBank/DDBJ whole genome shotgun (WGS) entry which is preliminary data.</text>
</comment>
<dbReference type="Proteomes" id="UP000237153">
    <property type="component" value="Unassembled WGS sequence"/>
</dbReference>
<dbReference type="EMBL" id="JADEZV010000002">
    <property type="protein sequence ID" value="MBE9391319.1"/>
    <property type="molecule type" value="Genomic_DNA"/>
</dbReference>
<evidence type="ECO:0000313" key="3">
    <source>
        <dbReference type="EMBL" id="PMB75411.1"/>
    </source>
</evidence>
<protein>
    <submittedName>
        <fullName evidence="3">30S ribosomal protein S6e</fullName>
    </submittedName>
</protein>
<accession>A0A2J6N240</accession>
<dbReference type="AlphaFoldDB" id="A0A2J6N240"/>
<dbReference type="EMBL" id="DSFH01000044">
    <property type="protein sequence ID" value="HEW63998.1"/>
    <property type="molecule type" value="Genomic_DNA"/>
</dbReference>
<dbReference type="Proteomes" id="UP000886076">
    <property type="component" value="Unassembled WGS sequence"/>
</dbReference>
<reference evidence="3 4" key="1">
    <citation type="submission" date="2018-01" db="EMBL/GenBank/DDBJ databases">
        <title>Metagenomic assembled genomes from two thermal pools in the Uzon Caldera, Kamchatka, Russia.</title>
        <authorList>
            <person name="Wilkins L."/>
            <person name="Ettinger C."/>
        </authorList>
    </citation>
    <scope>NUCLEOTIDE SEQUENCE [LARGE SCALE GENOMIC DNA]</scope>
    <source>
        <strain evidence="3">ZAV-06</strain>
    </source>
</reference>
<dbReference type="GeneID" id="12449854"/>
<keyword evidence="3" id="KW-0689">Ribosomal protein</keyword>
<name>A0A2J6N240_9CREN</name>
<evidence type="ECO:0000313" key="4">
    <source>
        <dbReference type="Proteomes" id="UP000237153"/>
    </source>
</evidence>
<reference evidence="2" key="3">
    <citation type="submission" date="2020-10" db="EMBL/GenBank/DDBJ databases">
        <title>Fervidococcus fontis strain 3639Fd - the first crenarchaeon capable of growth on lipids.</title>
        <authorList>
            <person name="Kochetkova T.V."/>
            <person name="Elcheninov A.G."/>
            <person name="Toschakov S.V."/>
            <person name="Kublanov I.V."/>
        </authorList>
    </citation>
    <scope>NUCLEOTIDE SEQUENCE</scope>
    <source>
        <strain evidence="2">3639Fd</strain>
    </source>
</reference>
<dbReference type="EMBL" id="PNIM01000015">
    <property type="protein sequence ID" value="PMB75411.1"/>
    <property type="molecule type" value="Genomic_DNA"/>
</dbReference>
<organism evidence="3 4">
    <name type="scientific">Fervidicoccus fontis</name>
    <dbReference type="NCBI Taxonomy" id="683846"/>
    <lineage>
        <taxon>Archaea</taxon>
        <taxon>Thermoproteota</taxon>
        <taxon>Thermoprotei</taxon>
        <taxon>Fervidicoccales</taxon>
        <taxon>Fervidicoccaceae</taxon>
        <taxon>Fervidicoccus</taxon>
    </lineage>
</organism>